<evidence type="ECO:0000313" key="5">
    <source>
        <dbReference type="WBParaSite" id="GPUH_0002188401-mRNA-1"/>
    </source>
</evidence>
<organism evidence="5">
    <name type="scientific">Gongylonema pulchrum</name>
    <dbReference type="NCBI Taxonomy" id="637853"/>
    <lineage>
        <taxon>Eukaryota</taxon>
        <taxon>Metazoa</taxon>
        <taxon>Ecdysozoa</taxon>
        <taxon>Nematoda</taxon>
        <taxon>Chromadorea</taxon>
        <taxon>Rhabditida</taxon>
        <taxon>Spirurina</taxon>
        <taxon>Spiruromorpha</taxon>
        <taxon>Spiruroidea</taxon>
        <taxon>Gongylonematidae</taxon>
        <taxon>Gongylonema</taxon>
    </lineage>
</organism>
<dbReference type="Proteomes" id="UP000271098">
    <property type="component" value="Unassembled WGS sequence"/>
</dbReference>
<dbReference type="PANTHER" id="PTHR46190:SF1">
    <property type="entry name" value="SI:CH211-201H21.5"/>
    <property type="match status" value="1"/>
</dbReference>
<dbReference type="PANTHER" id="PTHR46190">
    <property type="entry name" value="SI:CH211-201H21.5-RELATED"/>
    <property type="match status" value="1"/>
</dbReference>
<evidence type="ECO:0000313" key="4">
    <source>
        <dbReference type="Proteomes" id="UP000271098"/>
    </source>
</evidence>
<evidence type="ECO:0000259" key="2">
    <source>
        <dbReference type="Pfam" id="PF01156"/>
    </source>
</evidence>
<evidence type="ECO:0000313" key="3">
    <source>
        <dbReference type="EMBL" id="VDN39069.1"/>
    </source>
</evidence>
<dbReference type="GO" id="GO:0016799">
    <property type="term" value="F:hydrolase activity, hydrolyzing N-glycosyl compounds"/>
    <property type="evidence" value="ECO:0007669"/>
    <property type="project" value="InterPro"/>
</dbReference>
<reference evidence="3 4" key="2">
    <citation type="submission" date="2018-11" db="EMBL/GenBank/DDBJ databases">
        <authorList>
            <consortium name="Pathogen Informatics"/>
        </authorList>
    </citation>
    <scope>NUCLEOTIDE SEQUENCE [LARGE SCALE GENOMIC DNA]</scope>
</reference>
<dbReference type="SUPFAM" id="SSF53590">
    <property type="entry name" value="Nucleoside hydrolase"/>
    <property type="match status" value="1"/>
</dbReference>
<dbReference type="InterPro" id="IPR052775">
    <property type="entry name" value="IUN_hydrolase"/>
</dbReference>
<dbReference type="InterPro" id="IPR001910">
    <property type="entry name" value="Inosine/uridine_hydrolase_dom"/>
</dbReference>
<dbReference type="WBParaSite" id="GPUH_0002188401-mRNA-1">
    <property type="protein sequence ID" value="GPUH_0002188401-mRNA-1"/>
    <property type="gene ID" value="GPUH_0002188401"/>
</dbReference>
<dbReference type="AlphaFoldDB" id="A0A183ELL6"/>
<feature type="domain" description="Inosine/uridine-preferring nucleoside hydrolase" evidence="2">
    <location>
        <begin position="1"/>
        <end position="104"/>
    </location>
</feature>
<dbReference type="InterPro" id="IPR036452">
    <property type="entry name" value="Ribo_hydro-like"/>
</dbReference>
<evidence type="ECO:0000256" key="1">
    <source>
        <dbReference type="ARBA" id="ARBA00009176"/>
    </source>
</evidence>
<sequence>VPVYKGAAAPLVARTEKNEQASDFFGRDGIGDQPHAFPEIVATDALSFVPDKPAAVALIELFRKTLDVTLICIGLLTNIALALQLDPAFAKMPREVVIMGGNLHGTFLINNSLIICWETPSLTLPLISTIAIL</sequence>
<dbReference type="OrthoDB" id="5804700at2759"/>
<proteinExistence type="inferred from homology"/>
<reference evidence="5" key="1">
    <citation type="submission" date="2016-06" db="UniProtKB">
        <authorList>
            <consortium name="WormBaseParasite"/>
        </authorList>
    </citation>
    <scope>IDENTIFICATION</scope>
</reference>
<comment type="similarity">
    <text evidence="1">Belongs to the IUNH family.</text>
</comment>
<accession>A0A183ELL6</accession>
<dbReference type="Gene3D" id="3.90.245.10">
    <property type="entry name" value="Ribonucleoside hydrolase-like"/>
    <property type="match status" value="1"/>
</dbReference>
<name>A0A183ELL6_9BILA</name>
<gene>
    <name evidence="3" type="ORF">GPUH_LOCUS21858</name>
</gene>
<keyword evidence="4" id="KW-1185">Reference proteome</keyword>
<dbReference type="EMBL" id="UYRT01093654">
    <property type="protein sequence ID" value="VDN39069.1"/>
    <property type="molecule type" value="Genomic_DNA"/>
</dbReference>
<protein>
    <submittedName>
        <fullName evidence="5">IU_nuc_hydro domain-containing protein</fullName>
    </submittedName>
</protein>
<dbReference type="Pfam" id="PF01156">
    <property type="entry name" value="IU_nuc_hydro"/>
    <property type="match status" value="1"/>
</dbReference>